<organism evidence="3 4">
    <name type="scientific">Asticcacaulis biprosthecium C19</name>
    <dbReference type="NCBI Taxonomy" id="715226"/>
    <lineage>
        <taxon>Bacteria</taxon>
        <taxon>Pseudomonadati</taxon>
        <taxon>Pseudomonadota</taxon>
        <taxon>Alphaproteobacteria</taxon>
        <taxon>Caulobacterales</taxon>
        <taxon>Caulobacteraceae</taxon>
        <taxon>Asticcacaulis</taxon>
    </lineage>
</organism>
<feature type="chain" id="PRO_5003314374" evidence="2">
    <location>
        <begin position="26"/>
        <end position="153"/>
    </location>
</feature>
<accession>F4QRD3</accession>
<dbReference type="RefSeq" id="WP_006274584.1">
    <property type="nucleotide sequence ID" value="NZ_GL883079.1"/>
</dbReference>
<evidence type="ECO:0000313" key="3">
    <source>
        <dbReference type="EMBL" id="EGF90770.1"/>
    </source>
</evidence>
<dbReference type="STRING" id="715226.ABI_38040"/>
<evidence type="ECO:0000256" key="1">
    <source>
        <dbReference type="SAM" id="Phobius"/>
    </source>
</evidence>
<gene>
    <name evidence="3" type="ORF">ABI_38040</name>
</gene>
<keyword evidence="1" id="KW-1133">Transmembrane helix</keyword>
<feature type="signal peptide" evidence="2">
    <location>
        <begin position="1"/>
        <end position="25"/>
    </location>
</feature>
<keyword evidence="2" id="KW-0732">Signal</keyword>
<keyword evidence="1" id="KW-0812">Transmembrane</keyword>
<sequence>MSAAICLRPVIAAIALWSVSAPVWASNAVRPGADGVKFTAVFNDTGPVAKLVFVVLVVSAILALVLSFLKRKRGEAFVSGLRTGGILVSLAAAAFLAMNICVRMVYDGGVPPFVIWAPGLAEILMVVMAGFVASGAAAFAHATMARPAKAGVQ</sequence>
<evidence type="ECO:0000256" key="2">
    <source>
        <dbReference type="SAM" id="SignalP"/>
    </source>
</evidence>
<dbReference type="Proteomes" id="UP000006512">
    <property type="component" value="Unassembled WGS sequence"/>
</dbReference>
<name>F4QRD3_9CAUL</name>
<keyword evidence="1" id="KW-0472">Membrane</keyword>
<protein>
    <submittedName>
        <fullName evidence="3">Putative membrane protein</fullName>
    </submittedName>
</protein>
<feature type="transmembrane region" description="Helical" evidence="1">
    <location>
        <begin position="112"/>
        <end position="139"/>
    </location>
</feature>
<dbReference type="EMBL" id="GL883079">
    <property type="protein sequence ID" value="EGF90770.1"/>
    <property type="molecule type" value="Genomic_DNA"/>
</dbReference>
<proteinExistence type="predicted"/>
<feature type="transmembrane region" description="Helical" evidence="1">
    <location>
        <begin position="49"/>
        <end position="69"/>
    </location>
</feature>
<dbReference type="AlphaFoldDB" id="F4QRD3"/>
<dbReference type="HOGENOM" id="CLU_1709515_0_0_5"/>
<feature type="transmembrane region" description="Helical" evidence="1">
    <location>
        <begin position="81"/>
        <end position="106"/>
    </location>
</feature>
<keyword evidence="4" id="KW-1185">Reference proteome</keyword>
<reference evidence="4" key="1">
    <citation type="submission" date="2011-03" db="EMBL/GenBank/DDBJ databases">
        <title>Draft genome sequence of Brevundimonas diminuta.</title>
        <authorList>
            <person name="Brown P.J.B."/>
            <person name="Buechlein A."/>
            <person name="Hemmerich C."/>
            <person name="Brun Y.V."/>
        </authorList>
    </citation>
    <scope>NUCLEOTIDE SEQUENCE [LARGE SCALE GENOMIC DNA]</scope>
    <source>
        <strain evidence="4">C19</strain>
    </source>
</reference>
<evidence type="ECO:0000313" key="4">
    <source>
        <dbReference type="Proteomes" id="UP000006512"/>
    </source>
</evidence>